<feature type="compositionally biased region" description="Pro residues" evidence="1">
    <location>
        <begin position="366"/>
        <end position="379"/>
    </location>
</feature>
<reference evidence="4 5" key="1">
    <citation type="submission" date="2024-08" db="EMBL/GenBank/DDBJ databases">
        <title>Genome mining of Saccharopolyspora cebuensis PGLac3 from Nigerian medicinal plant.</title>
        <authorList>
            <person name="Ezeobiora C.E."/>
            <person name="Igbokwe N.H."/>
            <person name="Amin D.H."/>
            <person name="Mendie U.E."/>
        </authorList>
    </citation>
    <scope>NUCLEOTIDE SEQUENCE [LARGE SCALE GENOMIC DNA]</scope>
    <source>
        <strain evidence="4 5">PGLac3</strain>
    </source>
</reference>
<evidence type="ECO:0000313" key="4">
    <source>
        <dbReference type="EMBL" id="MEY8041860.1"/>
    </source>
</evidence>
<keyword evidence="3" id="KW-0732">Signal</keyword>
<sequence length="426" mass="43031">MRIRNTSRWVAGLLAVLAPLLTSAFVPLAARTGAAPSSGAGTTGTVTVGAESAGDRSSSVLDLPAGARIVSAELRWSSAGPAWCWFDGGAVVIPDLWAGAVAITADRVEPGEHGATARADVTELLPAMLGADGETLSLTGFAASADQECWAEWALIVVWSRENPAIAVDSTVAPAVARPGQRVRQSAVVGNTGDVALRDVTATFAGCRRELALLQPGDRAEVRCELPAPASGELPVEVSGTSPAGEVVTARTSGAVRAPAPEPAPSLQIHVDGTPHPTRPVTAVVRVSNTSAVPVHDVAVTGSPASCAHRIGELAPGRTSVHRCRVGPGESIDLVVSGRSAHGVVATAELVVAPEGEPGTAVAAPPSRPPAPPPPPPEAPVRAAELTEVGLVRESPARAAGFIAVLGVLVMMVSVGALSAATRVGR</sequence>
<feature type="transmembrane region" description="Helical" evidence="2">
    <location>
        <begin position="399"/>
        <end position="421"/>
    </location>
</feature>
<evidence type="ECO:0000313" key="5">
    <source>
        <dbReference type="Proteomes" id="UP001564626"/>
    </source>
</evidence>
<keyword evidence="2" id="KW-0472">Membrane</keyword>
<evidence type="ECO:0000256" key="2">
    <source>
        <dbReference type="SAM" id="Phobius"/>
    </source>
</evidence>
<feature type="chain" id="PRO_5046357860" evidence="3">
    <location>
        <begin position="30"/>
        <end position="426"/>
    </location>
</feature>
<name>A0ABV4CLB9_9PSEU</name>
<feature type="signal peptide" evidence="3">
    <location>
        <begin position="1"/>
        <end position="29"/>
    </location>
</feature>
<protein>
    <submittedName>
        <fullName evidence="4">Uncharacterized protein</fullName>
    </submittedName>
</protein>
<evidence type="ECO:0000256" key="1">
    <source>
        <dbReference type="SAM" id="MobiDB-lite"/>
    </source>
</evidence>
<comment type="caution">
    <text evidence="4">The sequence shown here is derived from an EMBL/GenBank/DDBJ whole genome shotgun (WGS) entry which is preliminary data.</text>
</comment>
<keyword evidence="5" id="KW-1185">Reference proteome</keyword>
<keyword evidence="2" id="KW-1133">Transmembrane helix</keyword>
<proteinExistence type="predicted"/>
<accession>A0ABV4CLB9</accession>
<dbReference type="Proteomes" id="UP001564626">
    <property type="component" value="Unassembled WGS sequence"/>
</dbReference>
<feature type="region of interest" description="Disordered" evidence="1">
    <location>
        <begin position="356"/>
        <end position="379"/>
    </location>
</feature>
<dbReference type="EMBL" id="JBGEHV010000043">
    <property type="protein sequence ID" value="MEY8041860.1"/>
    <property type="molecule type" value="Genomic_DNA"/>
</dbReference>
<dbReference type="RefSeq" id="WP_345361436.1">
    <property type="nucleotide sequence ID" value="NZ_BAABII010000005.1"/>
</dbReference>
<keyword evidence="2" id="KW-0812">Transmembrane</keyword>
<organism evidence="4 5">
    <name type="scientific">Saccharopolyspora cebuensis</name>
    <dbReference type="NCBI Taxonomy" id="418759"/>
    <lineage>
        <taxon>Bacteria</taxon>
        <taxon>Bacillati</taxon>
        <taxon>Actinomycetota</taxon>
        <taxon>Actinomycetes</taxon>
        <taxon>Pseudonocardiales</taxon>
        <taxon>Pseudonocardiaceae</taxon>
        <taxon>Saccharopolyspora</taxon>
    </lineage>
</organism>
<gene>
    <name evidence="4" type="ORF">AB8O55_20820</name>
</gene>
<evidence type="ECO:0000256" key="3">
    <source>
        <dbReference type="SAM" id="SignalP"/>
    </source>
</evidence>